<evidence type="ECO:0000313" key="1">
    <source>
        <dbReference type="EMBL" id="OXC74317.1"/>
    </source>
</evidence>
<gene>
    <name evidence="1" type="ORF">BSU04_32700</name>
</gene>
<proteinExistence type="predicted"/>
<dbReference type="AlphaFoldDB" id="A0A226WU66"/>
<evidence type="ECO:0000313" key="2">
    <source>
        <dbReference type="Proteomes" id="UP000214720"/>
    </source>
</evidence>
<sequence length="44" mass="4907">MFANAIDMFCAAFHFKRGARCGYTCGLPAMQVTQANVRPEIRVI</sequence>
<dbReference type="Proteomes" id="UP000214720">
    <property type="component" value="Unassembled WGS sequence"/>
</dbReference>
<accession>A0A226WU66</accession>
<reference evidence="2" key="1">
    <citation type="submission" date="2017-01" db="EMBL/GenBank/DDBJ databases">
        <title>Genome Analysis of Deinococcus marmoris KOPRI26562.</title>
        <authorList>
            <person name="Kim J.H."/>
            <person name="Oh H.-M."/>
        </authorList>
    </citation>
    <scope>NUCLEOTIDE SEQUENCE [LARGE SCALE GENOMIC DNA]</scope>
    <source>
        <strain evidence="2">PAMC 26633</strain>
    </source>
</reference>
<comment type="caution">
    <text evidence="1">The sequence shown here is derived from an EMBL/GenBank/DDBJ whole genome shotgun (WGS) entry which is preliminary data.</text>
</comment>
<name>A0A226WU66_CABSO</name>
<organism evidence="1 2">
    <name type="scientific">Caballeronia sordidicola</name>
    <name type="common">Burkholderia sordidicola</name>
    <dbReference type="NCBI Taxonomy" id="196367"/>
    <lineage>
        <taxon>Bacteria</taxon>
        <taxon>Pseudomonadati</taxon>
        <taxon>Pseudomonadota</taxon>
        <taxon>Betaproteobacteria</taxon>
        <taxon>Burkholderiales</taxon>
        <taxon>Burkholderiaceae</taxon>
        <taxon>Caballeronia</taxon>
    </lineage>
</organism>
<dbReference type="EMBL" id="MTHB01000223">
    <property type="protein sequence ID" value="OXC74317.1"/>
    <property type="molecule type" value="Genomic_DNA"/>
</dbReference>
<protein>
    <submittedName>
        <fullName evidence="1">Uncharacterized protein</fullName>
    </submittedName>
</protein>